<dbReference type="GO" id="GO:0005524">
    <property type="term" value="F:ATP binding"/>
    <property type="evidence" value="ECO:0007669"/>
    <property type="project" value="UniProtKB-KW"/>
</dbReference>
<feature type="region of interest" description="Disordered" evidence="5">
    <location>
        <begin position="289"/>
        <end position="339"/>
    </location>
</feature>
<reference evidence="7" key="1">
    <citation type="submission" date="2021-01" db="EMBL/GenBank/DDBJ databases">
        <authorList>
            <consortium name="Genoscope - CEA"/>
            <person name="William W."/>
        </authorList>
    </citation>
    <scope>NUCLEOTIDE SEQUENCE</scope>
</reference>
<sequence>MNSSQDIIKIESYEIYKNLEIGRGQFGVVYQCKDLVKPQLNLCAKIIEEKIDDEKTLREIELMKMIMTGAKGNKNIVGVEYVDFNAERIVLILEKCDCDLQSIIDKKQKIEKKNFSPDEALNVLKQLINGYKVLYSNNIIHRDLKPANILVLDGFYKIADLGLARVFEANTTMTKVGTPKYVAPQLYLENFFSNSADIFSLGIITYELIFGGLPYVANSQLQIKKALRNLEQNPVVVKKDHPGMTNDLAILIESMLKFKENDRISWEQLFKHPLIQQESNVVMNQSGLIQDFPNKDDEDDDEPVQEQQKPIEAPKNQQQVPQQSSALPIPTFNGPMQFQQNGKPINIPPTMNPQFQQGRIQTPTMVNANIFVPPGVQQQRQQMVFQPQRLQTMNAPMIQPNGPMIQPNGPMIQPNAPMIQPNAPMIQPNAPMANIGQTFQFQQVQAQSDQLYQAGFAMDQTLDLLERFINMQIQLKQEWFGLKLYLHYFSQCFFEHSKAMKMQNQNQQNLNQQFIYQLSNAEQGIEKQKRYHQVIQQELERHQLISLYPVSDVTPDFYNYLQKLKQILQPKGVFFYLSDRKYYVEYLQLLYCLERLKDLNSNKFEDIYSQISDIFKNQKTESVMIDYLNKRYSN</sequence>
<gene>
    <name evidence="7" type="ORF">PPENT_87.1.T1500074</name>
</gene>
<dbReference type="GO" id="GO:0000407">
    <property type="term" value="C:phagophore assembly site"/>
    <property type="evidence" value="ECO:0007669"/>
    <property type="project" value="TreeGrafter"/>
</dbReference>
<keyword evidence="2" id="KW-0547">Nucleotide-binding</keyword>
<evidence type="ECO:0000259" key="6">
    <source>
        <dbReference type="PROSITE" id="PS50011"/>
    </source>
</evidence>
<dbReference type="GO" id="GO:0016020">
    <property type="term" value="C:membrane"/>
    <property type="evidence" value="ECO:0007669"/>
    <property type="project" value="TreeGrafter"/>
</dbReference>
<comment type="caution">
    <text evidence="7">The sequence shown here is derived from an EMBL/GenBank/DDBJ whole genome shotgun (WGS) entry which is preliminary data.</text>
</comment>
<dbReference type="GO" id="GO:0005829">
    <property type="term" value="C:cytosol"/>
    <property type="evidence" value="ECO:0007669"/>
    <property type="project" value="TreeGrafter"/>
</dbReference>
<keyword evidence="4" id="KW-0067">ATP-binding</keyword>
<evidence type="ECO:0000313" key="7">
    <source>
        <dbReference type="EMBL" id="CAD8208320.1"/>
    </source>
</evidence>
<feature type="compositionally biased region" description="Polar residues" evidence="5">
    <location>
        <begin position="315"/>
        <end position="326"/>
    </location>
</feature>
<keyword evidence="8" id="KW-1185">Reference proteome</keyword>
<dbReference type="OrthoDB" id="5337378at2759"/>
<proteinExistence type="predicted"/>
<dbReference type="Proteomes" id="UP000689195">
    <property type="component" value="Unassembled WGS sequence"/>
</dbReference>
<accession>A0A8S1Y401</accession>
<dbReference type="GO" id="GO:0010506">
    <property type="term" value="P:regulation of autophagy"/>
    <property type="evidence" value="ECO:0007669"/>
    <property type="project" value="InterPro"/>
</dbReference>
<dbReference type="InterPro" id="IPR008271">
    <property type="entry name" value="Ser/Thr_kinase_AS"/>
</dbReference>
<evidence type="ECO:0000256" key="4">
    <source>
        <dbReference type="ARBA" id="ARBA00022840"/>
    </source>
</evidence>
<dbReference type="PANTHER" id="PTHR24348">
    <property type="entry name" value="SERINE/THREONINE-PROTEIN KINASE UNC-51-RELATED"/>
    <property type="match status" value="1"/>
</dbReference>
<name>A0A8S1Y401_9CILI</name>
<evidence type="ECO:0000256" key="5">
    <source>
        <dbReference type="SAM" id="MobiDB-lite"/>
    </source>
</evidence>
<evidence type="ECO:0000313" key="8">
    <source>
        <dbReference type="Proteomes" id="UP000689195"/>
    </source>
</evidence>
<evidence type="ECO:0000256" key="3">
    <source>
        <dbReference type="ARBA" id="ARBA00022777"/>
    </source>
</evidence>
<dbReference type="PANTHER" id="PTHR24348:SF22">
    <property type="entry name" value="NON-SPECIFIC SERINE_THREONINE PROTEIN KINASE"/>
    <property type="match status" value="1"/>
</dbReference>
<dbReference type="EMBL" id="CAJJDO010000150">
    <property type="protein sequence ID" value="CAD8208320.1"/>
    <property type="molecule type" value="Genomic_DNA"/>
</dbReference>
<keyword evidence="3" id="KW-0418">Kinase</keyword>
<dbReference type="InterPro" id="IPR000719">
    <property type="entry name" value="Prot_kinase_dom"/>
</dbReference>
<protein>
    <recommendedName>
        <fullName evidence="6">Protein kinase domain-containing protein</fullName>
    </recommendedName>
</protein>
<keyword evidence="1" id="KW-0808">Transferase</keyword>
<dbReference type="AlphaFoldDB" id="A0A8S1Y401"/>
<dbReference type="Pfam" id="PF00069">
    <property type="entry name" value="Pkinase"/>
    <property type="match status" value="1"/>
</dbReference>
<dbReference type="SMART" id="SM00220">
    <property type="entry name" value="S_TKc"/>
    <property type="match status" value="1"/>
</dbReference>
<evidence type="ECO:0000256" key="2">
    <source>
        <dbReference type="ARBA" id="ARBA00022741"/>
    </source>
</evidence>
<evidence type="ECO:0000256" key="1">
    <source>
        <dbReference type="ARBA" id="ARBA00022679"/>
    </source>
</evidence>
<dbReference type="GO" id="GO:0004674">
    <property type="term" value="F:protein serine/threonine kinase activity"/>
    <property type="evidence" value="ECO:0007669"/>
    <property type="project" value="InterPro"/>
</dbReference>
<organism evidence="7 8">
    <name type="scientific">Paramecium pentaurelia</name>
    <dbReference type="NCBI Taxonomy" id="43138"/>
    <lineage>
        <taxon>Eukaryota</taxon>
        <taxon>Sar</taxon>
        <taxon>Alveolata</taxon>
        <taxon>Ciliophora</taxon>
        <taxon>Intramacronucleata</taxon>
        <taxon>Oligohymenophorea</taxon>
        <taxon>Peniculida</taxon>
        <taxon>Parameciidae</taxon>
        <taxon>Paramecium</taxon>
    </lineage>
</organism>
<dbReference type="GO" id="GO:0000045">
    <property type="term" value="P:autophagosome assembly"/>
    <property type="evidence" value="ECO:0007669"/>
    <property type="project" value="TreeGrafter"/>
</dbReference>
<dbReference type="PROSITE" id="PS50011">
    <property type="entry name" value="PROTEIN_KINASE_DOM"/>
    <property type="match status" value="1"/>
</dbReference>
<dbReference type="GO" id="GO:0005776">
    <property type="term" value="C:autophagosome"/>
    <property type="evidence" value="ECO:0007669"/>
    <property type="project" value="TreeGrafter"/>
</dbReference>
<feature type="domain" description="Protein kinase" evidence="6">
    <location>
        <begin position="15"/>
        <end position="275"/>
    </location>
</feature>
<dbReference type="PROSITE" id="PS00108">
    <property type="entry name" value="PROTEIN_KINASE_ST"/>
    <property type="match status" value="1"/>
</dbReference>
<dbReference type="InterPro" id="IPR045269">
    <property type="entry name" value="Atg1-like"/>
</dbReference>